<evidence type="ECO:0000313" key="2">
    <source>
        <dbReference type="Proteomes" id="UP000274391"/>
    </source>
</evidence>
<protein>
    <submittedName>
        <fullName evidence="1">Uncharacterized protein</fullName>
    </submittedName>
</protein>
<evidence type="ECO:0000313" key="1">
    <source>
        <dbReference type="EMBL" id="RRJ86987.1"/>
    </source>
</evidence>
<dbReference type="Proteomes" id="UP000274391">
    <property type="component" value="Unassembled WGS sequence"/>
</dbReference>
<dbReference type="RefSeq" id="WP_124971557.1">
    <property type="nucleotide sequence ID" value="NZ_RQVS01000006.1"/>
</dbReference>
<reference evidence="1 2" key="1">
    <citation type="submission" date="2018-11" db="EMBL/GenBank/DDBJ databases">
        <title>YIM 102482-1 draft genome.</title>
        <authorList>
            <person name="Li G."/>
            <person name="Jiang Y."/>
        </authorList>
    </citation>
    <scope>NUCLEOTIDE SEQUENCE [LARGE SCALE GENOMIC DNA]</scope>
    <source>
        <strain evidence="1 2">YIM 102482-1</strain>
    </source>
</reference>
<name>A0A3P3VXB6_9MICO</name>
<proteinExistence type="predicted"/>
<dbReference type="AlphaFoldDB" id="A0A3P3VXB6"/>
<organism evidence="1 2">
    <name type="scientific">Gulosibacter macacae</name>
    <dbReference type="NCBI Taxonomy" id="2488791"/>
    <lineage>
        <taxon>Bacteria</taxon>
        <taxon>Bacillati</taxon>
        <taxon>Actinomycetota</taxon>
        <taxon>Actinomycetes</taxon>
        <taxon>Micrococcales</taxon>
        <taxon>Microbacteriaceae</taxon>
        <taxon>Gulosibacter</taxon>
    </lineage>
</organism>
<accession>A0A3P3VXB6</accession>
<dbReference type="OrthoDB" id="3385198at2"/>
<comment type="caution">
    <text evidence="1">The sequence shown here is derived from an EMBL/GenBank/DDBJ whole genome shotgun (WGS) entry which is preliminary data.</text>
</comment>
<gene>
    <name evidence="1" type="ORF">EG850_06180</name>
</gene>
<sequence>MKAHGTALEVTATGVRITVVGTKQGDPSGEFSFDVTGAGNDLVLTPTGGAANDGGELNTGGLGDIHLGMTRADAVSGGWYVDDGGFCPQPSDAAVAMGATYLYFFGPGDTLSIVGTTDASVRTPSGAHVGMTLSELQATYGSQLVALDTNVMTGAPGWGVAADDGNSIVFQMDAGGSAVEVMYAQSGPPALNPGVGNC</sequence>
<dbReference type="EMBL" id="RQVS01000006">
    <property type="protein sequence ID" value="RRJ86987.1"/>
    <property type="molecule type" value="Genomic_DNA"/>
</dbReference>
<keyword evidence="2" id="KW-1185">Reference proteome</keyword>